<protein>
    <submittedName>
        <fullName evidence="1">Uncharacterized protein</fullName>
    </submittedName>
</protein>
<dbReference type="Proteomes" id="UP001151760">
    <property type="component" value="Unassembled WGS sequence"/>
</dbReference>
<accession>A0ABQ5G1E9</accession>
<keyword evidence="2" id="KW-1185">Reference proteome</keyword>
<dbReference type="EMBL" id="BQNB010017931">
    <property type="protein sequence ID" value="GJT68802.1"/>
    <property type="molecule type" value="Genomic_DNA"/>
</dbReference>
<proteinExistence type="predicted"/>
<organism evidence="1 2">
    <name type="scientific">Tanacetum coccineum</name>
    <dbReference type="NCBI Taxonomy" id="301880"/>
    <lineage>
        <taxon>Eukaryota</taxon>
        <taxon>Viridiplantae</taxon>
        <taxon>Streptophyta</taxon>
        <taxon>Embryophyta</taxon>
        <taxon>Tracheophyta</taxon>
        <taxon>Spermatophyta</taxon>
        <taxon>Magnoliopsida</taxon>
        <taxon>eudicotyledons</taxon>
        <taxon>Gunneridae</taxon>
        <taxon>Pentapetalae</taxon>
        <taxon>asterids</taxon>
        <taxon>campanulids</taxon>
        <taxon>Asterales</taxon>
        <taxon>Asteraceae</taxon>
        <taxon>Asteroideae</taxon>
        <taxon>Anthemideae</taxon>
        <taxon>Anthemidinae</taxon>
        <taxon>Tanacetum</taxon>
    </lineage>
</organism>
<sequence length="65" mass="7807">MRRSGRKQCKKKLKPFIRTKCGKRVPLLGGRKPIGNKWVYKIKRNNDDQAERYHARLVIKDMLRK</sequence>
<feature type="non-terminal residue" evidence="1">
    <location>
        <position position="65"/>
    </location>
</feature>
<evidence type="ECO:0000313" key="1">
    <source>
        <dbReference type="EMBL" id="GJT68802.1"/>
    </source>
</evidence>
<reference evidence="1" key="2">
    <citation type="submission" date="2022-01" db="EMBL/GenBank/DDBJ databases">
        <authorList>
            <person name="Yamashiro T."/>
            <person name="Shiraishi A."/>
            <person name="Satake H."/>
            <person name="Nakayama K."/>
        </authorList>
    </citation>
    <scope>NUCLEOTIDE SEQUENCE</scope>
</reference>
<name>A0ABQ5G1E9_9ASTR</name>
<comment type="caution">
    <text evidence="1">The sequence shown here is derived from an EMBL/GenBank/DDBJ whole genome shotgun (WGS) entry which is preliminary data.</text>
</comment>
<reference evidence="1" key="1">
    <citation type="journal article" date="2022" name="Int. J. Mol. Sci.">
        <title>Draft Genome of Tanacetum Coccineum: Genomic Comparison of Closely Related Tanacetum-Family Plants.</title>
        <authorList>
            <person name="Yamashiro T."/>
            <person name="Shiraishi A."/>
            <person name="Nakayama K."/>
            <person name="Satake H."/>
        </authorList>
    </citation>
    <scope>NUCLEOTIDE SEQUENCE</scope>
</reference>
<gene>
    <name evidence="1" type="ORF">Tco_1020282</name>
</gene>
<evidence type="ECO:0000313" key="2">
    <source>
        <dbReference type="Proteomes" id="UP001151760"/>
    </source>
</evidence>